<evidence type="ECO:0000313" key="11">
    <source>
        <dbReference type="EMBL" id="RDH81147.1"/>
    </source>
</evidence>
<keyword evidence="3" id="KW-1003">Cell membrane</keyword>
<dbReference type="PANTHER" id="PTHR30329:SF20">
    <property type="entry name" value="EXPORTED PROTEIN"/>
    <property type="match status" value="1"/>
</dbReference>
<accession>A0A370DA30</accession>
<keyword evidence="11" id="KW-0282">Flagellum</keyword>
<dbReference type="InterPro" id="IPR006665">
    <property type="entry name" value="OmpA-like"/>
</dbReference>
<dbReference type="EMBL" id="QFXC01000013">
    <property type="protein sequence ID" value="RDH81147.1"/>
    <property type="molecule type" value="Genomic_DNA"/>
</dbReference>
<keyword evidence="11" id="KW-0966">Cell projection</keyword>
<comment type="similarity">
    <text evidence="2">Belongs to the MotB family.</text>
</comment>
<evidence type="ECO:0000256" key="1">
    <source>
        <dbReference type="ARBA" id="ARBA00004162"/>
    </source>
</evidence>
<name>A0A370DA30_9GAMM</name>
<dbReference type="Proteomes" id="UP000254266">
    <property type="component" value="Unassembled WGS sequence"/>
</dbReference>
<dbReference type="Pfam" id="PF00691">
    <property type="entry name" value="OmpA"/>
    <property type="match status" value="1"/>
</dbReference>
<dbReference type="InterPro" id="IPR036737">
    <property type="entry name" value="OmpA-like_sf"/>
</dbReference>
<gene>
    <name evidence="11" type="ORF">DIZ80_13605</name>
</gene>
<dbReference type="CDD" id="cd07185">
    <property type="entry name" value="OmpA_C-like"/>
    <property type="match status" value="1"/>
</dbReference>
<dbReference type="AlphaFoldDB" id="A0A370DA30"/>
<feature type="region of interest" description="Disordered" evidence="8">
    <location>
        <begin position="253"/>
        <end position="284"/>
    </location>
</feature>
<evidence type="ECO:0000256" key="6">
    <source>
        <dbReference type="ARBA" id="ARBA00023136"/>
    </source>
</evidence>
<evidence type="ECO:0000256" key="5">
    <source>
        <dbReference type="ARBA" id="ARBA00022989"/>
    </source>
</evidence>
<dbReference type="Pfam" id="PF13677">
    <property type="entry name" value="MotB_plug"/>
    <property type="match status" value="1"/>
</dbReference>
<evidence type="ECO:0000256" key="8">
    <source>
        <dbReference type="SAM" id="MobiDB-lite"/>
    </source>
</evidence>
<evidence type="ECO:0000259" key="10">
    <source>
        <dbReference type="PROSITE" id="PS51123"/>
    </source>
</evidence>
<comment type="subcellular location">
    <subcellularLocation>
        <location evidence="1">Cell membrane</location>
        <topology evidence="1">Single-pass membrane protein</topology>
    </subcellularLocation>
</comment>
<evidence type="ECO:0000256" key="3">
    <source>
        <dbReference type="ARBA" id="ARBA00022475"/>
    </source>
</evidence>
<organism evidence="11 12">
    <name type="scientific">endosymbiont of Galathealinum brachiosum</name>
    <dbReference type="NCBI Taxonomy" id="2200906"/>
    <lineage>
        <taxon>Bacteria</taxon>
        <taxon>Pseudomonadati</taxon>
        <taxon>Pseudomonadota</taxon>
        <taxon>Gammaproteobacteria</taxon>
        <taxon>sulfur-oxidizing symbionts</taxon>
    </lineage>
</organism>
<feature type="domain" description="OmpA-like" evidence="10">
    <location>
        <begin position="120"/>
        <end position="240"/>
    </location>
</feature>
<evidence type="ECO:0000313" key="12">
    <source>
        <dbReference type="Proteomes" id="UP000254266"/>
    </source>
</evidence>
<evidence type="ECO:0000256" key="2">
    <source>
        <dbReference type="ARBA" id="ARBA00008914"/>
    </source>
</evidence>
<dbReference type="InterPro" id="IPR025713">
    <property type="entry name" value="MotB-like_N_dom"/>
</dbReference>
<feature type="transmembrane region" description="Helical" evidence="9">
    <location>
        <begin position="20"/>
        <end position="39"/>
    </location>
</feature>
<evidence type="ECO:0000256" key="4">
    <source>
        <dbReference type="ARBA" id="ARBA00022692"/>
    </source>
</evidence>
<dbReference type="PROSITE" id="PS51123">
    <property type="entry name" value="OMPA_2"/>
    <property type="match status" value="1"/>
</dbReference>
<keyword evidence="5 9" id="KW-1133">Transmembrane helix</keyword>
<protein>
    <submittedName>
        <fullName evidence="11">Flagellar motor protein MotD</fullName>
    </submittedName>
</protein>
<keyword evidence="12" id="KW-1185">Reference proteome</keyword>
<dbReference type="SUPFAM" id="SSF103088">
    <property type="entry name" value="OmpA-like"/>
    <property type="match status" value="1"/>
</dbReference>
<dbReference type="PANTHER" id="PTHR30329">
    <property type="entry name" value="STATOR ELEMENT OF FLAGELLAR MOTOR COMPLEX"/>
    <property type="match status" value="1"/>
</dbReference>
<comment type="caution">
    <text evidence="11">The sequence shown here is derived from an EMBL/GenBank/DDBJ whole genome shotgun (WGS) entry which is preliminary data.</text>
</comment>
<keyword evidence="11" id="KW-0969">Cilium</keyword>
<evidence type="ECO:0000256" key="7">
    <source>
        <dbReference type="PROSITE-ProRule" id="PRU00473"/>
    </source>
</evidence>
<keyword evidence="4 9" id="KW-0812">Transmembrane</keyword>
<dbReference type="Gene3D" id="3.30.1330.60">
    <property type="entry name" value="OmpA-like domain"/>
    <property type="match status" value="1"/>
</dbReference>
<evidence type="ECO:0000256" key="9">
    <source>
        <dbReference type="SAM" id="Phobius"/>
    </source>
</evidence>
<dbReference type="InterPro" id="IPR050330">
    <property type="entry name" value="Bact_OuterMem_StrucFunc"/>
</dbReference>
<proteinExistence type="inferred from homology"/>
<reference evidence="11 12" key="1">
    <citation type="journal article" date="2018" name="ISME J.">
        <title>Endosymbiont genomes yield clues of tubeworm success.</title>
        <authorList>
            <person name="Li Y."/>
            <person name="Liles M.R."/>
            <person name="Halanych K.M."/>
        </authorList>
    </citation>
    <scope>NUCLEOTIDE SEQUENCE [LARGE SCALE GENOMIC DNA]</scope>
    <source>
        <strain evidence="11">A1464</strain>
    </source>
</reference>
<dbReference type="GO" id="GO:0005886">
    <property type="term" value="C:plasma membrane"/>
    <property type="evidence" value="ECO:0007669"/>
    <property type="project" value="UniProtKB-SubCell"/>
</dbReference>
<keyword evidence="6 7" id="KW-0472">Membrane</keyword>
<sequence length="284" mass="30772">MRRRGITDTEPADSTDRWLVSYADFITLLFAFFVVMYSISNVNMGKYRVLSDSVMTAFSAQSNSPFPIGSQLGVSVQRAPIAVGLIGQTGWVSMEETAASLDKRLKQWVKKGMIAVKGNEKWLEIEIKSNLLFKSGDAVLSADAANILSELTAVIGTTKNPLYVSGYTDDVPINTGRYPSNWELSAARSASVVKLLAQKGINPARMGAIGYGEFRPIVANDSVTNRQKNRRVVIRVMTGEDMFAGSSPFADSEVTPAVSPESVPEIPVTTLQGPEPVRSIFGAP</sequence>